<gene>
    <name evidence="2" type="ORF">RM812_35900</name>
</gene>
<evidence type="ECO:0000313" key="3">
    <source>
        <dbReference type="Proteomes" id="UP001180724"/>
    </source>
</evidence>
<name>A0ABU3AZB2_9ACTN</name>
<reference evidence="2" key="1">
    <citation type="submission" date="2024-05" db="EMBL/GenBank/DDBJ databases">
        <title>30 novel species of actinomycetes from the DSMZ collection.</title>
        <authorList>
            <person name="Nouioui I."/>
        </authorList>
    </citation>
    <scope>NUCLEOTIDE SEQUENCE</scope>
    <source>
        <strain evidence="2">DSM 40712</strain>
    </source>
</reference>
<feature type="region of interest" description="Disordered" evidence="1">
    <location>
        <begin position="1"/>
        <end position="32"/>
    </location>
</feature>
<accession>A0ABU3AZB2</accession>
<evidence type="ECO:0008006" key="4">
    <source>
        <dbReference type="Google" id="ProtNLM"/>
    </source>
</evidence>
<protein>
    <recommendedName>
        <fullName evidence="4">Transposase</fullName>
    </recommendedName>
</protein>
<keyword evidence="3" id="KW-1185">Reference proteome</keyword>
<dbReference type="RefSeq" id="WP_311583068.1">
    <property type="nucleotide sequence ID" value="NZ_JAVRFH010000064.1"/>
</dbReference>
<comment type="caution">
    <text evidence="2">The sequence shown here is derived from an EMBL/GenBank/DDBJ whole genome shotgun (WGS) entry which is preliminary data.</text>
</comment>
<organism evidence="2 3">
    <name type="scientific">Streptomyces lancefieldiae</name>
    <dbReference type="NCBI Taxonomy" id="3075520"/>
    <lineage>
        <taxon>Bacteria</taxon>
        <taxon>Bacillati</taxon>
        <taxon>Actinomycetota</taxon>
        <taxon>Actinomycetes</taxon>
        <taxon>Kitasatosporales</taxon>
        <taxon>Streptomycetaceae</taxon>
        <taxon>Streptomyces</taxon>
    </lineage>
</organism>
<evidence type="ECO:0000256" key="1">
    <source>
        <dbReference type="SAM" id="MobiDB-lite"/>
    </source>
</evidence>
<sequence length="54" mass="6109">MLTEYAAHYNTGRPHRELQLRAPADDPDASPFPAQRVHCHNVLGGLIHEYRNTA</sequence>
<proteinExistence type="predicted"/>
<dbReference type="EMBL" id="JAVRFH010000064">
    <property type="protein sequence ID" value="MDT0615536.1"/>
    <property type="molecule type" value="Genomic_DNA"/>
</dbReference>
<evidence type="ECO:0000313" key="2">
    <source>
        <dbReference type="EMBL" id="MDT0615536.1"/>
    </source>
</evidence>
<dbReference type="Proteomes" id="UP001180724">
    <property type="component" value="Unassembled WGS sequence"/>
</dbReference>